<feature type="transmembrane region" description="Helical" evidence="7">
    <location>
        <begin position="470"/>
        <end position="491"/>
    </location>
</feature>
<keyword evidence="6 7" id="KW-0472">Membrane</keyword>
<feature type="transmembrane region" description="Helical" evidence="7">
    <location>
        <begin position="137"/>
        <end position="160"/>
    </location>
</feature>
<dbReference type="PANTHER" id="PTHR30047">
    <property type="entry name" value="HIGH-AFFINITY CHOLINE TRANSPORT PROTEIN-RELATED"/>
    <property type="match status" value="1"/>
</dbReference>
<evidence type="ECO:0000256" key="1">
    <source>
        <dbReference type="ARBA" id="ARBA00004651"/>
    </source>
</evidence>
<comment type="caution">
    <text evidence="8">The sequence shown here is derived from an EMBL/GenBank/DDBJ whole genome shotgun (WGS) entry which is preliminary data.</text>
</comment>
<comment type="subcellular location">
    <subcellularLocation>
        <location evidence="1">Cell membrane</location>
        <topology evidence="1">Multi-pass membrane protein</topology>
    </subcellularLocation>
</comment>
<accession>A0A9D1EHJ2</accession>
<gene>
    <name evidence="8" type="ORF">IAB98_01755</name>
</gene>
<feature type="transmembrane region" description="Helical" evidence="7">
    <location>
        <begin position="90"/>
        <end position="108"/>
    </location>
</feature>
<dbReference type="GO" id="GO:0022857">
    <property type="term" value="F:transmembrane transporter activity"/>
    <property type="evidence" value="ECO:0007669"/>
    <property type="project" value="InterPro"/>
</dbReference>
<feature type="transmembrane region" description="Helical" evidence="7">
    <location>
        <begin position="316"/>
        <end position="333"/>
    </location>
</feature>
<evidence type="ECO:0000313" key="9">
    <source>
        <dbReference type="Proteomes" id="UP000886841"/>
    </source>
</evidence>
<dbReference type="EMBL" id="DVHU01000014">
    <property type="protein sequence ID" value="HIR92132.1"/>
    <property type="molecule type" value="Genomic_DNA"/>
</dbReference>
<feature type="transmembrane region" description="Helical" evidence="7">
    <location>
        <begin position="229"/>
        <end position="249"/>
    </location>
</feature>
<evidence type="ECO:0000313" key="8">
    <source>
        <dbReference type="EMBL" id="HIR92132.1"/>
    </source>
</evidence>
<keyword evidence="2" id="KW-0813">Transport</keyword>
<sequence>MGKTRKYDYSLMFITLGIVVFLAAIIAMNGETAPDFINNLLLTIYKSPVGLFILVFTLFCLFWVLWIGFSKYGNIRLGHGKPEYSNFQYISMNICAGLGATALIYSFIEWTFYYSTPALGMEPYSAQAMEWATAYNIFHWGLCMWATNTMAAIPMAYAYYVRKVPSLRISAVAAAMLGDKLHSRVLSKLVDYLMAVCTCGGICVTLGLGVPLVSNGLGKIFGFTPNFGINVLCCIGVAGLYTLSSWFGLAKGMKIISSLNMYMAIGLIIVLVVTGPTSFIFDNLINSTGLMLNNFIRMALWTDPIGGSTFPQDWTIFYWCFGWAFASLVAIFMTQISRGRKLREMIVCLTIGGPAGCLLFFGLDGGYSMHMQLTGELDVTGLVNTQGTAEAVTSILEHAGFGVVGLIVFVIITWLFTATTLDSAAFSLSSAATPRLKEGENTSPVLRLYWCIVLALLPMAMIYIDAPLSSLQTLVVILATPFVVIYGLMVWKTTRWMKEDYPRMIDGRLPEDMLPEEIQEAEAKGLMVPKRQS</sequence>
<keyword evidence="3" id="KW-1003">Cell membrane</keyword>
<feature type="transmembrane region" description="Helical" evidence="7">
    <location>
        <begin position="7"/>
        <end position="28"/>
    </location>
</feature>
<feature type="transmembrane region" description="Helical" evidence="7">
    <location>
        <begin position="48"/>
        <end position="69"/>
    </location>
</feature>
<dbReference type="Proteomes" id="UP000886841">
    <property type="component" value="Unassembled WGS sequence"/>
</dbReference>
<feature type="transmembrane region" description="Helical" evidence="7">
    <location>
        <begin position="401"/>
        <end position="425"/>
    </location>
</feature>
<reference evidence="8" key="2">
    <citation type="journal article" date="2021" name="PeerJ">
        <title>Extensive microbial diversity within the chicken gut microbiome revealed by metagenomics and culture.</title>
        <authorList>
            <person name="Gilroy R."/>
            <person name="Ravi A."/>
            <person name="Getino M."/>
            <person name="Pursley I."/>
            <person name="Horton D.L."/>
            <person name="Alikhan N.F."/>
            <person name="Baker D."/>
            <person name="Gharbi K."/>
            <person name="Hall N."/>
            <person name="Watson M."/>
            <person name="Adriaenssens E.M."/>
            <person name="Foster-Nyarko E."/>
            <person name="Jarju S."/>
            <person name="Secka A."/>
            <person name="Antonio M."/>
            <person name="Oren A."/>
            <person name="Chaudhuri R.R."/>
            <person name="La Ragione R."/>
            <person name="Hildebrand F."/>
            <person name="Pallen M.J."/>
        </authorList>
    </citation>
    <scope>NUCLEOTIDE SEQUENCE</scope>
    <source>
        <strain evidence="8">ChiSxjej1B13-7041</strain>
    </source>
</reference>
<evidence type="ECO:0000256" key="3">
    <source>
        <dbReference type="ARBA" id="ARBA00022475"/>
    </source>
</evidence>
<reference evidence="8" key="1">
    <citation type="submission" date="2020-10" db="EMBL/GenBank/DDBJ databases">
        <authorList>
            <person name="Gilroy R."/>
        </authorList>
    </citation>
    <scope>NUCLEOTIDE SEQUENCE</scope>
    <source>
        <strain evidence="8">ChiSxjej1B13-7041</strain>
    </source>
</reference>
<proteinExistence type="predicted"/>
<evidence type="ECO:0000256" key="5">
    <source>
        <dbReference type="ARBA" id="ARBA00022989"/>
    </source>
</evidence>
<feature type="transmembrane region" description="Helical" evidence="7">
    <location>
        <begin position="446"/>
        <end position="464"/>
    </location>
</feature>
<keyword evidence="5 7" id="KW-1133">Transmembrane helix</keyword>
<dbReference type="PANTHER" id="PTHR30047:SF12">
    <property type="entry name" value="BCCT-FAMILY TRANSPORTER"/>
    <property type="match status" value="1"/>
</dbReference>
<evidence type="ECO:0000256" key="2">
    <source>
        <dbReference type="ARBA" id="ARBA00022448"/>
    </source>
</evidence>
<dbReference type="AlphaFoldDB" id="A0A9D1EHJ2"/>
<evidence type="ECO:0000256" key="7">
    <source>
        <dbReference type="SAM" id="Phobius"/>
    </source>
</evidence>
<feature type="transmembrane region" description="Helical" evidence="7">
    <location>
        <begin position="345"/>
        <end position="363"/>
    </location>
</feature>
<organism evidence="8 9">
    <name type="scientific">Candidatus Egerieimonas intestinavium</name>
    <dbReference type="NCBI Taxonomy" id="2840777"/>
    <lineage>
        <taxon>Bacteria</taxon>
        <taxon>Bacillati</taxon>
        <taxon>Bacillota</taxon>
        <taxon>Clostridia</taxon>
        <taxon>Lachnospirales</taxon>
        <taxon>Lachnospiraceae</taxon>
        <taxon>Lachnospiraceae incertae sedis</taxon>
        <taxon>Candidatus Egerieimonas</taxon>
    </lineage>
</organism>
<feature type="transmembrane region" description="Helical" evidence="7">
    <location>
        <begin position="261"/>
        <end position="281"/>
    </location>
</feature>
<protein>
    <submittedName>
        <fullName evidence="8">BCCT family transporter</fullName>
    </submittedName>
</protein>
<dbReference type="GO" id="GO:0005886">
    <property type="term" value="C:plasma membrane"/>
    <property type="evidence" value="ECO:0007669"/>
    <property type="project" value="UniProtKB-SubCell"/>
</dbReference>
<dbReference type="Pfam" id="PF02028">
    <property type="entry name" value="BCCT"/>
    <property type="match status" value="1"/>
</dbReference>
<name>A0A9D1EHJ2_9FIRM</name>
<dbReference type="InterPro" id="IPR000060">
    <property type="entry name" value="BCCT_transptr"/>
</dbReference>
<keyword evidence="4 7" id="KW-0812">Transmembrane</keyword>
<evidence type="ECO:0000256" key="6">
    <source>
        <dbReference type="ARBA" id="ARBA00023136"/>
    </source>
</evidence>
<feature type="transmembrane region" description="Helical" evidence="7">
    <location>
        <begin position="189"/>
        <end position="209"/>
    </location>
</feature>
<evidence type="ECO:0000256" key="4">
    <source>
        <dbReference type="ARBA" id="ARBA00022692"/>
    </source>
</evidence>